<organism evidence="1 2">
    <name type="scientific">Rattus norvegicus</name>
    <name type="common">Rat</name>
    <dbReference type="NCBI Taxonomy" id="10116"/>
    <lineage>
        <taxon>Eukaryota</taxon>
        <taxon>Metazoa</taxon>
        <taxon>Chordata</taxon>
        <taxon>Craniata</taxon>
        <taxon>Vertebrata</taxon>
        <taxon>Euteleostomi</taxon>
        <taxon>Mammalia</taxon>
        <taxon>Eutheria</taxon>
        <taxon>Euarchontoglires</taxon>
        <taxon>Glires</taxon>
        <taxon>Rodentia</taxon>
        <taxon>Myomorpha</taxon>
        <taxon>Muroidea</taxon>
        <taxon>Muridae</taxon>
        <taxon>Murinae</taxon>
        <taxon>Rattus</taxon>
    </lineage>
</organism>
<evidence type="ECO:0000313" key="2">
    <source>
        <dbReference type="Proteomes" id="UP000234681"/>
    </source>
</evidence>
<dbReference type="AlphaFoldDB" id="A6KLY9"/>
<dbReference type="EMBL" id="CH474066">
    <property type="protein sequence ID" value="EDL88697.1"/>
    <property type="molecule type" value="Genomic_DNA"/>
</dbReference>
<dbReference type="Proteomes" id="UP000234681">
    <property type="component" value="Chromosome 3"/>
</dbReference>
<protein>
    <submittedName>
        <fullName evidence="1">Similar to Sterile alpha motif domain containing 10 (Predicted), isoform CRA_b</fullName>
    </submittedName>
</protein>
<accession>A6KLY9</accession>
<proteinExistence type="predicted"/>
<name>A6KLY9_RAT</name>
<reference evidence="2" key="1">
    <citation type="submission" date="2005-09" db="EMBL/GenBank/DDBJ databases">
        <authorList>
            <person name="Mural R.J."/>
            <person name="Li P.W."/>
            <person name="Adams M.D."/>
            <person name="Amanatides P.G."/>
            <person name="Baden-Tillson H."/>
            <person name="Barnstead M."/>
            <person name="Chin S.H."/>
            <person name="Dew I."/>
            <person name="Evans C.A."/>
            <person name="Ferriera S."/>
            <person name="Flanigan M."/>
            <person name="Fosler C."/>
            <person name="Glodek A."/>
            <person name="Gu Z."/>
            <person name="Holt R.A."/>
            <person name="Jennings D."/>
            <person name="Kraft C.L."/>
            <person name="Lu F."/>
            <person name="Nguyen T."/>
            <person name="Nusskern D.R."/>
            <person name="Pfannkoch C.M."/>
            <person name="Sitter C."/>
            <person name="Sutton G.G."/>
            <person name="Venter J.C."/>
            <person name="Wang Z."/>
            <person name="Woodage T."/>
            <person name="Zheng X.H."/>
            <person name="Zhong F."/>
        </authorList>
    </citation>
    <scope>NUCLEOTIDE SEQUENCE [LARGE SCALE GENOMIC DNA]</scope>
    <source>
        <strain>BN</strain>
        <strain evidence="2">Sprague-Dawley</strain>
    </source>
</reference>
<sequence length="61" mass="6316">MTSCHASLSDCETSADPIHTVDVNLRGVQDAQAGKPVCGTDPSGVQVTVHSSPVQIPVLCR</sequence>
<evidence type="ECO:0000313" key="1">
    <source>
        <dbReference type="EMBL" id="EDL88697.1"/>
    </source>
</evidence>
<gene>
    <name evidence="1" type="primary">RGD1563203_predicted</name>
    <name evidence="1" type="ORF">rCG_38512</name>
</gene>